<dbReference type="InterPro" id="IPR042352">
    <property type="entry name" value="EFCAB14"/>
</dbReference>
<dbReference type="GeneTree" id="ENSGT00390000011196"/>
<feature type="compositionally biased region" description="Basic residues" evidence="2">
    <location>
        <begin position="39"/>
        <end position="49"/>
    </location>
</feature>
<dbReference type="OMA" id="QSDMNRH"/>
<dbReference type="OrthoDB" id="10009315at2759"/>
<keyword evidence="3" id="KW-0812">Transmembrane</keyword>
<dbReference type="PANTHER" id="PTHR15717">
    <property type="entry name" value="PROTEIN KIAA0494"/>
    <property type="match status" value="1"/>
</dbReference>
<dbReference type="InterPro" id="IPR002048">
    <property type="entry name" value="EF_hand_dom"/>
</dbReference>
<feature type="coiled-coil region" evidence="1">
    <location>
        <begin position="228"/>
        <end position="272"/>
    </location>
</feature>
<evidence type="ECO:0000313" key="7">
    <source>
        <dbReference type="RefSeq" id="XP_004914044.1"/>
    </source>
</evidence>
<feature type="region of interest" description="Disordered" evidence="2">
    <location>
        <begin position="362"/>
        <end position="381"/>
    </location>
</feature>
<accession>A0A7D9NKX4</accession>
<evidence type="ECO:0000259" key="4">
    <source>
        <dbReference type="PROSITE" id="PS50222"/>
    </source>
</evidence>
<keyword evidence="1" id="KW-0175">Coiled coil</keyword>
<gene>
    <name evidence="5 7 8" type="primary">efcab14</name>
</gene>
<feature type="coiled-coil region" evidence="1">
    <location>
        <begin position="114"/>
        <end position="141"/>
    </location>
</feature>
<feature type="domain" description="EF-hand" evidence="4">
    <location>
        <begin position="401"/>
        <end position="436"/>
    </location>
</feature>
<reference evidence="5" key="2">
    <citation type="submission" date="2011-06" db="UniProtKB">
        <authorList>
            <consortium name="Ensembl"/>
        </authorList>
    </citation>
    <scope>IDENTIFICATION</scope>
</reference>
<dbReference type="Bgee" id="ENSXETG00000016352">
    <property type="expression patterns" value="Expressed in ovary and 16 other cell types or tissues"/>
</dbReference>
<reference evidence="7" key="3">
    <citation type="submission" date="2025-04" db="UniProtKB">
        <authorList>
            <consortium name="RefSeq"/>
        </authorList>
    </citation>
    <scope>IDENTIFICATION</scope>
    <source>
        <strain evidence="7">Nigerian</strain>
        <tissue evidence="7">Liver and blood</tissue>
    </source>
</reference>
<dbReference type="Proteomes" id="UP000008143">
    <property type="component" value="Chromosome 4"/>
</dbReference>
<evidence type="ECO:0000256" key="2">
    <source>
        <dbReference type="SAM" id="MobiDB-lite"/>
    </source>
</evidence>
<dbReference type="AlphaFoldDB" id="A0A7D9NKX4"/>
<organism evidence="5">
    <name type="scientific">Xenopus tropicalis</name>
    <name type="common">Western clawed frog</name>
    <name type="synonym">Silurana tropicalis</name>
    <dbReference type="NCBI Taxonomy" id="8364"/>
    <lineage>
        <taxon>Eukaryota</taxon>
        <taxon>Metazoa</taxon>
        <taxon>Chordata</taxon>
        <taxon>Craniata</taxon>
        <taxon>Vertebrata</taxon>
        <taxon>Euteleostomi</taxon>
        <taxon>Amphibia</taxon>
        <taxon>Batrachia</taxon>
        <taxon>Anura</taxon>
        <taxon>Pipoidea</taxon>
        <taxon>Pipidae</taxon>
        <taxon>Xenopodinae</taxon>
        <taxon>Xenopus</taxon>
        <taxon>Silurana</taxon>
    </lineage>
</organism>
<evidence type="ECO:0000256" key="1">
    <source>
        <dbReference type="SAM" id="Coils"/>
    </source>
</evidence>
<dbReference type="PANTHER" id="PTHR15717:SF2">
    <property type="entry name" value="EF-HAND CALCIUM-BINDING DOMAIN-CONTAINING PROTEIN 14"/>
    <property type="match status" value="1"/>
</dbReference>
<keyword evidence="3" id="KW-1133">Transmembrane helix</keyword>
<dbReference type="Xenbase" id="XB-GENE-5791088">
    <property type="gene designation" value="efcab14"/>
</dbReference>
<keyword evidence="6" id="KW-1185">Reference proteome</keyword>
<dbReference type="GO" id="GO:0005509">
    <property type="term" value="F:calcium ion binding"/>
    <property type="evidence" value="ECO:0007669"/>
    <property type="project" value="InterPro"/>
</dbReference>
<dbReference type="CTD" id="9813"/>
<protein>
    <submittedName>
        <fullName evidence="5">EF-hand calcium binding domain 14</fullName>
    </submittedName>
    <submittedName>
        <fullName evidence="7">EF-hand calcium-binding domain-containing protein 14 isoform X1</fullName>
    </submittedName>
</protein>
<sequence length="464" mass="50927">MGSGALSAGPPAPPTPHKKMKKRKELNALIGLAGDGGRKKAKKGSGHRLLRTEPPASDSDTDTEEEDEFGSLEDRHGRFGRGSFLQCCKICYPLCGFVVLAACVVTCIGLVWMQVVLKENMDALKEKFRAMESNQKSSLEELPKINEDLLSKQKYLEDIMTGEKGLNKLWTNITEMNKQIAVLTSAVNHLKATIKSASELINLPNTMAELQKSVATLGNTLTSVHNDVETMQAVTEEQKKKVETLQKDMQDVLFLQNSVDDMNTTLQQYQRQNDFKLYSVDSVLSNLTQRVALFEHELHFASKRENVSLNSVDSTTSPSTVADPANKTTQTEFSQKVPGSGQPSTLQQKLQLIHALTNQPEIGKQGVKDPSGGEALPSQTTLTRMAPRSVGWSGQKLPGISTEKDLEDLFNRSVKDVKGQLSYKELETLLGPGVPSSGYLKQFDADGDDLYSIAELKALLSAQQ</sequence>
<name>A0A7D9NKX4_XENTR</name>
<dbReference type="Ensembl" id="ENSXETT00000035699">
    <property type="protein sequence ID" value="ENSXETP00000035699"/>
    <property type="gene ID" value="ENSXETG00000016352"/>
</dbReference>
<keyword evidence="3" id="KW-0472">Membrane</keyword>
<dbReference type="PROSITE" id="PS50222">
    <property type="entry name" value="EF_HAND_2"/>
    <property type="match status" value="1"/>
</dbReference>
<dbReference type="RefSeq" id="XP_004914044.1">
    <property type="nucleotide sequence ID" value="XM_004913987.4"/>
</dbReference>
<feature type="compositionally biased region" description="Acidic residues" evidence="2">
    <location>
        <begin position="59"/>
        <end position="71"/>
    </location>
</feature>
<reference evidence="5" key="1">
    <citation type="journal article" date="2010" name="Science">
        <title>The genome of the Western clawed frog Xenopus tropicalis.</title>
        <authorList>
            <person name="Hellsten U."/>
            <person name="Harland R.M."/>
            <person name="Gilchrist M.J."/>
            <person name="Hendrix D."/>
            <person name="Jurka J."/>
            <person name="Kapitonov V."/>
            <person name="Ovcharenko I."/>
            <person name="Putnam N.H."/>
            <person name="Shu S."/>
            <person name="Taher L."/>
            <person name="Blitz I.L."/>
            <person name="Blumberg B."/>
            <person name="Dichmann D.S."/>
            <person name="Dubchak I."/>
            <person name="Amaya E."/>
            <person name="Detter J.C."/>
            <person name="Fletcher R."/>
            <person name="Gerhard D.S."/>
            <person name="Goodstein D."/>
            <person name="Graves T."/>
            <person name="Grigoriev I.V."/>
            <person name="Grimwood J."/>
            <person name="Kawashima T."/>
            <person name="Lindquist E."/>
            <person name="Lucas S.M."/>
            <person name="Mead P.E."/>
            <person name="Mitros T."/>
            <person name="Ogino H."/>
            <person name="Ohta Y."/>
            <person name="Poliakov A.V."/>
            <person name="Pollet N."/>
            <person name="Robert J."/>
            <person name="Salamov A."/>
            <person name="Sater A.K."/>
            <person name="Schmutz J."/>
            <person name="Terry A."/>
            <person name="Vize P.D."/>
            <person name="Warren W.C."/>
            <person name="Wells D."/>
            <person name="Wills A."/>
            <person name="Wilson R.K."/>
            <person name="Zimmerman L.B."/>
            <person name="Zorn A.M."/>
            <person name="Grainger R."/>
            <person name="Grammer T."/>
            <person name="Khokha M.K."/>
            <person name="Richardson P.M."/>
            <person name="Rokhsar D.S."/>
        </authorList>
    </citation>
    <scope>NUCLEOTIDE SEQUENCE [LARGE SCALE GENOMIC DNA]</scope>
    <source>
        <strain evidence="5">Nigerian</strain>
    </source>
</reference>
<dbReference type="GeneID" id="100380110"/>
<dbReference type="AGR" id="Xenbase:XB-GENE-5791088"/>
<evidence type="ECO:0000313" key="5">
    <source>
        <dbReference type="Ensembl" id="ENSXETP00000035699"/>
    </source>
</evidence>
<proteinExistence type="predicted"/>
<feature type="transmembrane region" description="Helical" evidence="3">
    <location>
        <begin position="96"/>
        <end position="117"/>
    </location>
</feature>
<feature type="region of interest" description="Disordered" evidence="2">
    <location>
        <begin position="1"/>
        <end position="73"/>
    </location>
</feature>
<evidence type="ECO:0000256" key="3">
    <source>
        <dbReference type="SAM" id="Phobius"/>
    </source>
</evidence>
<evidence type="ECO:0000313" key="8">
    <source>
        <dbReference type="Xenbase" id="XB-GENE-5791088"/>
    </source>
</evidence>
<evidence type="ECO:0000313" key="6">
    <source>
        <dbReference type="Proteomes" id="UP000008143"/>
    </source>
</evidence>